<keyword evidence="6" id="KW-1185">Reference proteome</keyword>
<dbReference type="PROSITE" id="PS01124">
    <property type="entry name" value="HTH_ARAC_FAMILY_2"/>
    <property type="match status" value="1"/>
</dbReference>
<dbReference type="EMBL" id="JAGTIS010000010">
    <property type="protein sequence ID" value="MBT8768061.1"/>
    <property type="molecule type" value="Genomic_DNA"/>
</dbReference>
<dbReference type="InterPro" id="IPR052158">
    <property type="entry name" value="INH-QAR"/>
</dbReference>
<accession>A0ABS5XK56</accession>
<dbReference type="Pfam" id="PF12833">
    <property type="entry name" value="HTH_18"/>
    <property type="match status" value="1"/>
</dbReference>
<keyword evidence="2" id="KW-0238">DNA-binding</keyword>
<keyword evidence="1" id="KW-0805">Transcription regulation</keyword>
<sequence length="352" mass="38789">MSRPDSTNRDRPLSVGLLALPDTTASTLFGLFDLLQGTRRDWQMLLNQTEVASPFRPLILSRDGLPLRAANEVLIQPHAGLADAAPVDVVIVSDLAVSPWQPLGERYDIEVQWLRERHAAGATLASACSGALLLARTGLLDGYEGTSHWGYCESLQREHPRVRWQPGKALVTSGEGQRLVMAGSGTSWHALALYLIARFVGAEEAMQMARINLLDWDSTSPLAYAAMMRTGQQADPVIARCQEWAALHYESEAPVAAMVQMSGLAERTFLRRFSQATSMSPLDYVHTLRLEDAKQMLEAGELPVEAIALEVGYQDAGFFGRLFRRKVGLTPAQYRRRFGVLARRLSGVASED</sequence>
<evidence type="ECO:0000256" key="1">
    <source>
        <dbReference type="ARBA" id="ARBA00023015"/>
    </source>
</evidence>
<keyword evidence="3" id="KW-0804">Transcription</keyword>
<feature type="domain" description="HTH araC/xylS-type" evidence="4">
    <location>
        <begin position="239"/>
        <end position="337"/>
    </location>
</feature>
<gene>
    <name evidence="5" type="ORF">J7302_18285</name>
</gene>
<evidence type="ECO:0000256" key="3">
    <source>
        <dbReference type="ARBA" id="ARBA00023163"/>
    </source>
</evidence>
<name>A0ABS5XK56_9GAMM</name>
<dbReference type="PRINTS" id="PR00032">
    <property type="entry name" value="HTHARAC"/>
</dbReference>
<dbReference type="InterPro" id="IPR018060">
    <property type="entry name" value="HTH_AraC"/>
</dbReference>
<dbReference type="Proteomes" id="UP001519667">
    <property type="component" value="Unassembled WGS sequence"/>
</dbReference>
<organism evidence="5 6">
    <name type="scientific">Metapseudomonas boanensis</name>
    <dbReference type="NCBI Taxonomy" id="2822138"/>
    <lineage>
        <taxon>Bacteria</taxon>
        <taxon>Pseudomonadati</taxon>
        <taxon>Pseudomonadota</taxon>
        <taxon>Gammaproteobacteria</taxon>
        <taxon>Pseudomonadales</taxon>
        <taxon>Pseudomonadaceae</taxon>
        <taxon>Metapseudomonas</taxon>
    </lineage>
</organism>
<dbReference type="PROSITE" id="PS00041">
    <property type="entry name" value="HTH_ARAC_FAMILY_1"/>
    <property type="match status" value="1"/>
</dbReference>
<evidence type="ECO:0000313" key="6">
    <source>
        <dbReference type="Proteomes" id="UP001519667"/>
    </source>
</evidence>
<dbReference type="InterPro" id="IPR018062">
    <property type="entry name" value="HTH_AraC-typ_CS"/>
</dbReference>
<dbReference type="InterPro" id="IPR029062">
    <property type="entry name" value="Class_I_gatase-like"/>
</dbReference>
<dbReference type="InterPro" id="IPR020449">
    <property type="entry name" value="Tscrpt_reg_AraC-type_HTH"/>
</dbReference>
<evidence type="ECO:0000256" key="2">
    <source>
        <dbReference type="ARBA" id="ARBA00023125"/>
    </source>
</evidence>
<proteinExistence type="predicted"/>
<dbReference type="InterPro" id="IPR009057">
    <property type="entry name" value="Homeodomain-like_sf"/>
</dbReference>
<evidence type="ECO:0000259" key="4">
    <source>
        <dbReference type="PROSITE" id="PS01124"/>
    </source>
</evidence>
<dbReference type="Gene3D" id="3.40.50.880">
    <property type="match status" value="1"/>
</dbReference>
<dbReference type="SUPFAM" id="SSF52317">
    <property type="entry name" value="Class I glutamine amidotransferase-like"/>
    <property type="match status" value="1"/>
</dbReference>
<dbReference type="SUPFAM" id="SSF46689">
    <property type="entry name" value="Homeodomain-like"/>
    <property type="match status" value="2"/>
</dbReference>
<dbReference type="SMART" id="SM00342">
    <property type="entry name" value="HTH_ARAC"/>
    <property type="match status" value="1"/>
</dbReference>
<dbReference type="Gene3D" id="1.10.10.60">
    <property type="entry name" value="Homeodomain-like"/>
    <property type="match status" value="1"/>
</dbReference>
<comment type="caution">
    <text evidence="5">The sequence shown here is derived from an EMBL/GenBank/DDBJ whole genome shotgun (WGS) entry which is preliminary data.</text>
</comment>
<dbReference type="PANTHER" id="PTHR43130:SF3">
    <property type="entry name" value="HTH-TYPE TRANSCRIPTIONAL REGULATOR RV1931C"/>
    <property type="match status" value="1"/>
</dbReference>
<reference evidence="5 6" key="1">
    <citation type="submission" date="2021-04" db="EMBL/GenBank/DDBJ databases">
        <title>Pseudomonas boanensis sp. nov., a bacterium isolated from river water used for household purposes in Boane District, Mozambique.</title>
        <authorList>
            <person name="Nicklasson M."/>
            <person name="Martin-Rodriguez A.J."/>
            <person name="Thorell K."/>
            <person name="Neves L."/>
            <person name="Mussagy A."/>
            <person name="Rydberg H.A."/>
            <person name="Hernroth B."/>
            <person name="Svensson-Stadler L."/>
            <person name="Sjoling A."/>
        </authorList>
    </citation>
    <scope>NUCLEOTIDE SEQUENCE [LARGE SCALE GENOMIC DNA]</scope>
    <source>
        <strain evidence="5 6">DB1</strain>
    </source>
</reference>
<evidence type="ECO:0000313" key="5">
    <source>
        <dbReference type="EMBL" id="MBT8768061.1"/>
    </source>
</evidence>
<dbReference type="RefSeq" id="WP_215377862.1">
    <property type="nucleotide sequence ID" value="NZ_JAGTIS010000010.1"/>
</dbReference>
<protein>
    <submittedName>
        <fullName evidence="5">Helix-turn-helix domain-containing protein</fullName>
    </submittedName>
</protein>
<dbReference type="PANTHER" id="PTHR43130">
    <property type="entry name" value="ARAC-FAMILY TRANSCRIPTIONAL REGULATOR"/>
    <property type="match status" value="1"/>
</dbReference>